<reference evidence="2" key="1">
    <citation type="submission" date="2020-07" db="EMBL/GenBank/DDBJ databases">
        <title>Clarias magur genome sequencing, assembly and annotation.</title>
        <authorList>
            <person name="Kushwaha B."/>
            <person name="Kumar R."/>
            <person name="Das P."/>
            <person name="Joshi C.G."/>
            <person name="Kumar D."/>
            <person name="Nagpure N.S."/>
            <person name="Pandey M."/>
            <person name="Agarwal S."/>
            <person name="Srivastava S."/>
            <person name="Singh M."/>
            <person name="Sahoo L."/>
            <person name="Jayasankar P."/>
            <person name="Meher P.K."/>
            <person name="Koringa P.G."/>
            <person name="Iquebal M.A."/>
            <person name="Das S.P."/>
            <person name="Bit A."/>
            <person name="Patnaik S."/>
            <person name="Patel N."/>
            <person name="Shah T.M."/>
            <person name="Hinsu A."/>
            <person name="Jena J.K."/>
        </authorList>
    </citation>
    <scope>NUCLEOTIDE SEQUENCE</scope>
    <source>
        <strain evidence="2">CIFAMagur01</strain>
        <tissue evidence="2">Testis</tissue>
    </source>
</reference>
<protein>
    <submittedName>
        <fullName evidence="2">Macrophage mannose receptor 1-like</fullName>
    </submittedName>
</protein>
<accession>A0A8J4XDS3</accession>
<dbReference type="AlphaFoldDB" id="A0A8J4XDS3"/>
<organism evidence="2 3">
    <name type="scientific">Clarias magur</name>
    <name type="common">Asian catfish</name>
    <name type="synonym">Macropteronotus magur</name>
    <dbReference type="NCBI Taxonomy" id="1594786"/>
    <lineage>
        <taxon>Eukaryota</taxon>
        <taxon>Metazoa</taxon>
        <taxon>Chordata</taxon>
        <taxon>Craniata</taxon>
        <taxon>Vertebrata</taxon>
        <taxon>Euteleostomi</taxon>
        <taxon>Actinopterygii</taxon>
        <taxon>Neopterygii</taxon>
        <taxon>Teleostei</taxon>
        <taxon>Ostariophysi</taxon>
        <taxon>Siluriformes</taxon>
        <taxon>Clariidae</taxon>
        <taxon>Clarias</taxon>
    </lineage>
</organism>
<evidence type="ECO:0000313" key="3">
    <source>
        <dbReference type="Proteomes" id="UP000727407"/>
    </source>
</evidence>
<dbReference type="EMBL" id="QNUK01000167">
    <property type="protein sequence ID" value="KAF5899460.1"/>
    <property type="molecule type" value="Genomic_DNA"/>
</dbReference>
<sequence length="113" mass="12970">KFSGTNKFIGIASPLMSWFEARDYCRTHYTDLASSLSSSDNNMIGIAKNMLGDCWIGLYRDTWKWTDGTNASDLLWYSGQPDNYYGNENCAVVLHGQFFDVPCIQTYYFFCHT</sequence>
<keyword evidence="2" id="KW-0675">Receptor</keyword>
<dbReference type="PROSITE" id="PS50041">
    <property type="entry name" value="C_TYPE_LECTIN_2"/>
    <property type="match status" value="1"/>
</dbReference>
<dbReference type="InterPro" id="IPR016187">
    <property type="entry name" value="CTDL_fold"/>
</dbReference>
<dbReference type="OrthoDB" id="6369810at2759"/>
<dbReference type="InterPro" id="IPR016186">
    <property type="entry name" value="C-type_lectin-like/link_sf"/>
</dbReference>
<name>A0A8J4XDS3_CLAMG</name>
<proteinExistence type="predicted"/>
<dbReference type="Gene3D" id="3.10.100.10">
    <property type="entry name" value="Mannose-Binding Protein A, subunit A"/>
    <property type="match status" value="1"/>
</dbReference>
<dbReference type="SMART" id="SM00034">
    <property type="entry name" value="CLECT"/>
    <property type="match status" value="1"/>
</dbReference>
<dbReference type="Proteomes" id="UP000727407">
    <property type="component" value="Unassembled WGS sequence"/>
</dbReference>
<feature type="domain" description="C-type lectin" evidence="1">
    <location>
        <begin position="16"/>
        <end position="112"/>
    </location>
</feature>
<dbReference type="InterPro" id="IPR001304">
    <property type="entry name" value="C-type_lectin-like"/>
</dbReference>
<evidence type="ECO:0000259" key="1">
    <source>
        <dbReference type="PROSITE" id="PS50041"/>
    </source>
</evidence>
<dbReference type="PANTHER" id="PTHR45784:SF3">
    <property type="entry name" value="C-TYPE LECTIN DOMAIN FAMILY 4 MEMBER K-LIKE-RELATED"/>
    <property type="match status" value="1"/>
</dbReference>
<comment type="caution">
    <text evidence="2">The sequence shown here is derived from an EMBL/GenBank/DDBJ whole genome shotgun (WGS) entry which is preliminary data.</text>
</comment>
<dbReference type="PANTHER" id="PTHR45784">
    <property type="entry name" value="C-TYPE LECTIN DOMAIN FAMILY 20 MEMBER A-RELATED"/>
    <property type="match status" value="1"/>
</dbReference>
<feature type="non-terminal residue" evidence="2">
    <location>
        <position position="113"/>
    </location>
</feature>
<dbReference type="SUPFAM" id="SSF56436">
    <property type="entry name" value="C-type lectin-like"/>
    <property type="match status" value="1"/>
</dbReference>
<keyword evidence="3" id="KW-1185">Reference proteome</keyword>
<feature type="non-terminal residue" evidence="2">
    <location>
        <position position="1"/>
    </location>
</feature>
<dbReference type="Pfam" id="PF00059">
    <property type="entry name" value="Lectin_C"/>
    <property type="match status" value="1"/>
</dbReference>
<gene>
    <name evidence="2" type="ORF">DAT39_010831</name>
</gene>
<evidence type="ECO:0000313" key="2">
    <source>
        <dbReference type="EMBL" id="KAF5899460.1"/>
    </source>
</evidence>